<dbReference type="InterPro" id="IPR010667">
    <property type="entry name" value="Phage_T4_Gp19"/>
</dbReference>
<dbReference type="RefSeq" id="WP_035993267.1">
    <property type="nucleotide sequence ID" value="NZ_CP012748.1"/>
</dbReference>
<organism evidence="1 2">
    <name type="scientific">Paraburkholderia caribensis MBA4</name>
    <dbReference type="NCBI Taxonomy" id="1323664"/>
    <lineage>
        <taxon>Bacteria</taxon>
        <taxon>Pseudomonadati</taxon>
        <taxon>Pseudomonadota</taxon>
        <taxon>Betaproteobacteria</taxon>
        <taxon>Burkholderiales</taxon>
        <taxon>Burkholderiaceae</taxon>
        <taxon>Paraburkholderia</taxon>
    </lineage>
</organism>
<reference evidence="1 2" key="1">
    <citation type="journal article" date="2014" name="Genome Announc.">
        <title>Draft Genome Sequence of the Haloacid-Degrading Burkholderia caribensis Strain MBA4.</title>
        <authorList>
            <person name="Pan Y."/>
            <person name="Kong K.F."/>
            <person name="Tsang J.S."/>
        </authorList>
    </citation>
    <scope>NUCLEOTIDE SEQUENCE [LARGE SCALE GENOMIC DNA]</scope>
    <source>
        <strain evidence="1 2">MBA4</strain>
        <plasmid evidence="2">Plasmid</plasmid>
    </source>
</reference>
<dbReference type="GO" id="GO:0005198">
    <property type="term" value="F:structural molecule activity"/>
    <property type="evidence" value="ECO:0007669"/>
    <property type="project" value="InterPro"/>
</dbReference>
<dbReference type="NCBIfam" id="TIGR02241">
    <property type="entry name" value="conserved hypothetical phage tail region protein"/>
    <property type="match status" value="1"/>
</dbReference>
<dbReference type="PANTHER" id="PTHR38009:SF1">
    <property type="entry name" value="CONSERVED HYPOTHETICAL PHAGE TAIL PROTEIN"/>
    <property type="match status" value="1"/>
</dbReference>
<dbReference type="KEGG" id="bcai:K788_0006954"/>
<proteinExistence type="predicted"/>
<dbReference type="Proteomes" id="UP000019146">
    <property type="component" value="Plasmid unnamed"/>
</dbReference>
<dbReference type="GeneID" id="69974357"/>
<dbReference type="EMBL" id="CP012748">
    <property type="protein sequence ID" value="ALL70948.1"/>
    <property type="molecule type" value="Genomic_DNA"/>
</dbReference>
<protein>
    <submittedName>
        <fullName evidence="1">Phage tail protein</fullName>
    </submittedName>
</protein>
<accession>A0A0P0RPP5</accession>
<dbReference type="Pfam" id="PF06841">
    <property type="entry name" value="Phage_T4_gp19"/>
    <property type="match status" value="1"/>
</dbReference>
<evidence type="ECO:0000313" key="2">
    <source>
        <dbReference type="Proteomes" id="UP000019146"/>
    </source>
</evidence>
<geneLocation type="plasmid" evidence="2"/>
<dbReference type="PANTHER" id="PTHR38009">
    <property type="entry name" value="CONSERVED HYPOTHETICAL PHAGE TAIL PROTEIN"/>
    <property type="match status" value="1"/>
</dbReference>
<keyword evidence="1" id="KW-0614">Plasmid</keyword>
<gene>
    <name evidence="1" type="ORF">K788_0006954</name>
</gene>
<name>A0A0P0RPP5_9BURK</name>
<dbReference type="AlphaFoldDB" id="A0A0P0RPP5"/>
<evidence type="ECO:0000313" key="1">
    <source>
        <dbReference type="EMBL" id="ALL70948.1"/>
    </source>
</evidence>
<dbReference type="InterPro" id="IPR011747">
    <property type="entry name" value="CHP02241"/>
</dbReference>
<sequence>MATGERRDPFRGFKFRVQIGGIQRAGFREVTGLDAATDSIDYREGDDKTLTIHKLPGLKKFANITLKRGITNDLDLWKWRKQVMDGKIKDARQNGSIILMDDEGNDVAQWDFVAAWPTKWTGPGFNATANEVAIDTIELTHEGLDRTK</sequence>